<evidence type="ECO:0000313" key="1">
    <source>
        <dbReference type="EMBL" id="AJQ93237.1"/>
    </source>
</evidence>
<dbReference type="AlphaFoldDB" id="A0A0C5VFD9"/>
<keyword evidence="2" id="KW-1185">Reference proteome</keyword>
<dbReference type="STRING" id="1445510.YC6258_01189"/>
<dbReference type="KEGG" id="gsn:YC6258_01189"/>
<organism evidence="1 2">
    <name type="scientific">Gynuella sunshinyii YC6258</name>
    <dbReference type="NCBI Taxonomy" id="1445510"/>
    <lineage>
        <taxon>Bacteria</taxon>
        <taxon>Pseudomonadati</taxon>
        <taxon>Pseudomonadota</taxon>
        <taxon>Gammaproteobacteria</taxon>
        <taxon>Oceanospirillales</taxon>
        <taxon>Saccharospirillaceae</taxon>
        <taxon>Gynuella</taxon>
    </lineage>
</organism>
<dbReference type="HOGENOM" id="CLU_037957_2_0_6"/>
<reference evidence="1 2" key="1">
    <citation type="submission" date="2014-01" db="EMBL/GenBank/DDBJ databases">
        <title>Full genme sequencing of cellulolytic bacterium Gynuella sunshinyii YC6258T gen. nov., sp. nov.</title>
        <authorList>
            <person name="Khan H."/>
            <person name="Chung E.J."/>
            <person name="Chung Y.R."/>
        </authorList>
    </citation>
    <scope>NUCLEOTIDE SEQUENCE [LARGE SCALE GENOMIC DNA]</scope>
    <source>
        <strain evidence="1 2">YC6258</strain>
    </source>
</reference>
<dbReference type="Pfam" id="PF05954">
    <property type="entry name" value="Phage_GPD"/>
    <property type="match status" value="1"/>
</dbReference>
<accession>A0A0C5VFD9</accession>
<dbReference type="EMBL" id="CP007142">
    <property type="protein sequence ID" value="AJQ93237.1"/>
    <property type="molecule type" value="Genomic_DNA"/>
</dbReference>
<proteinExistence type="predicted"/>
<evidence type="ECO:0000313" key="2">
    <source>
        <dbReference type="Proteomes" id="UP000032266"/>
    </source>
</evidence>
<name>A0A0C5VFD9_9GAMM</name>
<dbReference type="Proteomes" id="UP000032266">
    <property type="component" value="Chromosome"/>
</dbReference>
<dbReference type="SUPFAM" id="SSF69279">
    <property type="entry name" value="Phage tail proteins"/>
    <property type="match status" value="1"/>
</dbReference>
<gene>
    <name evidence="1" type="ORF">YC6258_01189</name>
</gene>
<sequence length="321" mass="35303">MDRLVAIQLVQHSGFVSDQLSLTLDDRPTWRGSGIFLPDLQQETVITLHLGYEPNLINMGEYLVNHLSLNESGNGRTMTISATSSLLNRDLSRTWSRMTLSGLVQQIAREHGLTAKVSKEYDTVDVDNINQQKESNGAFLTGLAALHDGVFKVMGRNLLFMKKGQGTSASGVPMKPVSIARHDIIQWTKNFSRQQNYTYVCASWRDLIGACEREEMFPSGTPAQDDNLLRLPHVFASREEAAAAAKARFHELNRQDQTLSLSVLGNADITAAGRISLSSLRTGVDGDYTVKTVTHSLSSSGFLTSLEACQEPYPANGQSRS</sequence>
<protein>
    <submittedName>
        <fullName evidence="1">Phage protein D</fullName>
    </submittedName>
</protein>